<keyword evidence="2" id="KW-1185">Reference proteome</keyword>
<name>A0A9D3Y2K8_DREPO</name>
<dbReference type="EMBL" id="JAIWYP010000042">
    <property type="protein sequence ID" value="KAH3691169.1"/>
    <property type="molecule type" value="Genomic_DNA"/>
</dbReference>
<organism evidence="1 2">
    <name type="scientific">Dreissena polymorpha</name>
    <name type="common">Zebra mussel</name>
    <name type="synonym">Mytilus polymorpha</name>
    <dbReference type="NCBI Taxonomy" id="45954"/>
    <lineage>
        <taxon>Eukaryota</taxon>
        <taxon>Metazoa</taxon>
        <taxon>Spiralia</taxon>
        <taxon>Lophotrochozoa</taxon>
        <taxon>Mollusca</taxon>
        <taxon>Bivalvia</taxon>
        <taxon>Autobranchia</taxon>
        <taxon>Heteroconchia</taxon>
        <taxon>Euheterodonta</taxon>
        <taxon>Imparidentia</taxon>
        <taxon>Neoheterodontei</taxon>
        <taxon>Myida</taxon>
        <taxon>Dreissenoidea</taxon>
        <taxon>Dreissenidae</taxon>
        <taxon>Dreissena</taxon>
    </lineage>
</organism>
<protein>
    <submittedName>
        <fullName evidence="1">Uncharacterized protein</fullName>
    </submittedName>
</protein>
<reference evidence="1" key="2">
    <citation type="submission" date="2020-11" db="EMBL/GenBank/DDBJ databases">
        <authorList>
            <person name="McCartney M.A."/>
            <person name="Auch B."/>
            <person name="Kono T."/>
            <person name="Mallez S."/>
            <person name="Becker A."/>
            <person name="Gohl D.M."/>
            <person name="Silverstein K.A.T."/>
            <person name="Koren S."/>
            <person name="Bechman K.B."/>
            <person name="Herman A."/>
            <person name="Abrahante J.E."/>
            <person name="Garbe J."/>
        </authorList>
    </citation>
    <scope>NUCLEOTIDE SEQUENCE</scope>
    <source>
        <strain evidence="1">Duluth1</strain>
        <tissue evidence="1">Whole animal</tissue>
    </source>
</reference>
<dbReference type="Proteomes" id="UP000828390">
    <property type="component" value="Unassembled WGS sequence"/>
</dbReference>
<evidence type="ECO:0000313" key="1">
    <source>
        <dbReference type="EMBL" id="KAH3691169.1"/>
    </source>
</evidence>
<dbReference type="AlphaFoldDB" id="A0A9D3Y2K8"/>
<reference evidence="1" key="1">
    <citation type="journal article" date="2019" name="bioRxiv">
        <title>The Genome of the Zebra Mussel, Dreissena polymorpha: A Resource for Invasive Species Research.</title>
        <authorList>
            <person name="McCartney M.A."/>
            <person name="Auch B."/>
            <person name="Kono T."/>
            <person name="Mallez S."/>
            <person name="Zhang Y."/>
            <person name="Obille A."/>
            <person name="Becker A."/>
            <person name="Abrahante J.E."/>
            <person name="Garbe J."/>
            <person name="Badalamenti J.P."/>
            <person name="Herman A."/>
            <person name="Mangelson H."/>
            <person name="Liachko I."/>
            <person name="Sullivan S."/>
            <person name="Sone E.D."/>
            <person name="Koren S."/>
            <person name="Silverstein K.A.T."/>
            <person name="Beckman K.B."/>
            <person name="Gohl D.M."/>
        </authorList>
    </citation>
    <scope>NUCLEOTIDE SEQUENCE</scope>
    <source>
        <strain evidence="1">Duluth1</strain>
        <tissue evidence="1">Whole animal</tissue>
    </source>
</reference>
<proteinExistence type="predicted"/>
<accession>A0A9D3Y2K8</accession>
<comment type="caution">
    <text evidence="1">The sequence shown here is derived from an EMBL/GenBank/DDBJ whole genome shotgun (WGS) entry which is preliminary data.</text>
</comment>
<evidence type="ECO:0000313" key="2">
    <source>
        <dbReference type="Proteomes" id="UP000828390"/>
    </source>
</evidence>
<sequence length="74" mass="8692">MVSAVVHMIAHEARRAKSILELKKWPVTSLKEYGRSRRDEHRTAEDKSAIQKPGSCRYLRCHQEQELTIQEIFN</sequence>
<gene>
    <name evidence="1" type="ORF">DPMN_194397</name>
</gene>